<name>A0A6A6DXZ8_9PEZI</name>
<gene>
    <name evidence="2" type="ORF">K469DRAFT_583792</name>
</gene>
<organism evidence="2 3">
    <name type="scientific">Zopfia rhizophila CBS 207.26</name>
    <dbReference type="NCBI Taxonomy" id="1314779"/>
    <lineage>
        <taxon>Eukaryota</taxon>
        <taxon>Fungi</taxon>
        <taxon>Dikarya</taxon>
        <taxon>Ascomycota</taxon>
        <taxon>Pezizomycotina</taxon>
        <taxon>Dothideomycetes</taxon>
        <taxon>Dothideomycetes incertae sedis</taxon>
        <taxon>Zopfiaceae</taxon>
        <taxon>Zopfia</taxon>
    </lineage>
</organism>
<dbReference type="InterPro" id="IPR058268">
    <property type="entry name" value="DUF7962"/>
</dbReference>
<evidence type="ECO:0000313" key="2">
    <source>
        <dbReference type="EMBL" id="KAF2183078.1"/>
    </source>
</evidence>
<evidence type="ECO:0000259" key="1">
    <source>
        <dbReference type="Pfam" id="PF25907"/>
    </source>
</evidence>
<dbReference type="OrthoDB" id="202840at2759"/>
<dbReference type="Gene3D" id="1.20.1050.10">
    <property type="match status" value="1"/>
</dbReference>
<accession>A0A6A6DXZ8</accession>
<proteinExistence type="predicted"/>
<dbReference type="Proteomes" id="UP000800200">
    <property type="component" value="Unassembled WGS sequence"/>
</dbReference>
<reference evidence="2" key="1">
    <citation type="journal article" date="2020" name="Stud. Mycol.">
        <title>101 Dothideomycetes genomes: a test case for predicting lifestyles and emergence of pathogens.</title>
        <authorList>
            <person name="Haridas S."/>
            <person name="Albert R."/>
            <person name="Binder M."/>
            <person name="Bloem J."/>
            <person name="Labutti K."/>
            <person name="Salamov A."/>
            <person name="Andreopoulos B."/>
            <person name="Baker S."/>
            <person name="Barry K."/>
            <person name="Bills G."/>
            <person name="Bluhm B."/>
            <person name="Cannon C."/>
            <person name="Castanera R."/>
            <person name="Culley D."/>
            <person name="Daum C."/>
            <person name="Ezra D."/>
            <person name="Gonzalez J."/>
            <person name="Henrissat B."/>
            <person name="Kuo A."/>
            <person name="Liang C."/>
            <person name="Lipzen A."/>
            <person name="Lutzoni F."/>
            <person name="Magnuson J."/>
            <person name="Mondo S."/>
            <person name="Nolan M."/>
            <person name="Ohm R."/>
            <person name="Pangilinan J."/>
            <person name="Park H.-J."/>
            <person name="Ramirez L."/>
            <person name="Alfaro M."/>
            <person name="Sun H."/>
            <person name="Tritt A."/>
            <person name="Yoshinaga Y."/>
            <person name="Zwiers L.-H."/>
            <person name="Turgeon B."/>
            <person name="Goodwin S."/>
            <person name="Spatafora J."/>
            <person name="Crous P."/>
            <person name="Grigoriev I."/>
        </authorList>
    </citation>
    <scope>NUCLEOTIDE SEQUENCE</scope>
    <source>
        <strain evidence="2">CBS 207.26</strain>
    </source>
</reference>
<dbReference type="SUPFAM" id="SSF47616">
    <property type="entry name" value="GST C-terminal domain-like"/>
    <property type="match status" value="1"/>
</dbReference>
<dbReference type="InterPro" id="IPR036282">
    <property type="entry name" value="Glutathione-S-Trfase_C_sf"/>
</dbReference>
<protein>
    <recommendedName>
        <fullName evidence="1">DUF7962 domain-containing protein</fullName>
    </recommendedName>
</protein>
<dbReference type="Pfam" id="PF25907">
    <property type="entry name" value="DUF7962"/>
    <property type="match status" value="1"/>
</dbReference>
<sequence length="320" mass="35499">MMPRPILRNTFGLKYRKIPVLAIGREIYCDTSLIIEALEHYFPSSKGYGSVYPKFDGVEEWVYRGLARGFASFWVDRPLFRTTTGLIPASVWRTSFGTDRSALIGHTLDPDKLGAKIPQNLSNLDLHLSLLEPQMKSGTWVIPTKSPSLADLSLYYQLRWGLDISSGKGIYNLTSGGTSDTDSSATDSVFNKDRYPGVWNWLHAFEGYIATLPDLQNTVDGDSGAWKDALRATRTLDETELLVPTPAEEHPTLDEERGLKKGVTISVAPDDTGKDDPTIGKLIAIGVEEVVLEPSEKGELDVRIHFPRIGFVVKREGSKL</sequence>
<dbReference type="Gene3D" id="3.40.30.110">
    <property type="match status" value="2"/>
</dbReference>
<feature type="domain" description="DUF7962" evidence="1">
    <location>
        <begin position="94"/>
        <end position="163"/>
    </location>
</feature>
<dbReference type="EMBL" id="ML994644">
    <property type="protein sequence ID" value="KAF2183078.1"/>
    <property type="molecule type" value="Genomic_DNA"/>
</dbReference>
<dbReference type="AlphaFoldDB" id="A0A6A6DXZ8"/>
<evidence type="ECO:0000313" key="3">
    <source>
        <dbReference type="Proteomes" id="UP000800200"/>
    </source>
</evidence>
<keyword evidence="3" id="KW-1185">Reference proteome</keyword>